<name>I4YTE0_9HYPH</name>
<proteinExistence type="predicted"/>
<dbReference type="AlphaFoldDB" id="I4YTE0"/>
<feature type="signal peptide" evidence="1">
    <location>
        <begin position="1"/>
        <end position="30"/>
    </location>
</feature>
<accession>I4YTE0</accession>
<protein>
    <recommendedName>
        <fullName evidence="4">Lipoprotein</fullName>
    </recommendedName>
</protein>
<organism evidence="2 3">
    <name type="scientific">Microvirga lotononidis</name>
    <dbReference type="NCBI Taxonomy" id="864069"/>
    <lineage>
        <taxon>Bacteria</taxon>
        <taxon>Pseudomonadati</taxon>
        <taxon>Pseudomonadota</taxon>
        <taxon>Alphaproteobacteria</taxon>
        <taxon>Hyphomicrobiales</taxon>
        <taxon>Methylobacteriaceae</taxon>
        <taxon>Microvirga</taxon>
    </lineage>
</organism>
<dbReference type="PATRIC" id="fig|864069.3.peg.4120"/>
<sequence length="117" mass="11675" precursor="true">MTDTALPALWRASLVALAAAPLAGCVSSSAAPGSAEAYGASMQATALAVGIASNVDPTGLSSVAGGMAYRAQQQARLAQTIGAAPMATDPEAELARARAYQRASPPDMISRADTPTE</sequence>
<reference evidence="2 3" key="1">
    <citation type="submission" date="2012-02" db="EMBL/GenBank/DDBJ databases">
        <title>Improved High-Quality Draft sequence of Microvirga sp. WSM3557.</title>
        <authorList>
            <consortium name="US DOE Joint Genome Institute"/>
            <person name="Lucas S."/>
            <person name="Han J."/>
            <person name="Lapidus A."/>
            <person name="Cheng J.-F."/>
            <person name="Goodwin L."/>
            <person name="Pitluck S."/>
            <person name="Peters L."/>
            <person name="Zhang X."/>
            <person name="Detter J.C."/>
            <person name="Han C."/>
            <person name="Tapia R."/>
            <person name="Land M."/>
            <person name="Hauser L."/>
            <person name="Kyrpides N."/>
            <person name="Ivanova N."/>
            <person name="Pagani I."/>
            <person name="Brau L."/>
            <person name="Yates R."/>
            <person name="O'Hara G."/>
            <person name="Rui T."/>
            <person name="Howieson J."/>
            <person name="Reeve W."/>
            <person name="Woyke T."/>
        </authorList>
    </citation>
    <scope>NUCLEOTIDE SEQUENCE [LARGE SCALE GENOMIC DNA]</scope>
    <source>
        <strain evidence="2 3">WSM3557</strain>
    </source>
</reference>
<keyword evidence="3" id="KW-1185">Reference proteome</keyword>
<dbReference type="Proteomes" id="UP000003947">
    <property type="component" value="Unassembled WGS sequence"/>
</dbReference>
<dbReference type="EMBL" id="JH660645">
    <property type="protein sequence ID" value="EIM27232.1"/>
    <property type="molecule type" value="Genomic_DNA"/>
</dbReference>
<evidence type="ECO:0000256" key="1">
    <source>
        <dbReference type="SAM" id="SignalP"/>
    </source>
</evidence>
<evidence type="ECO:0000313" key="3">
    <source>
        <dbReference type="Proteomes" id="UP000003947"/>
    </source>
</evidence>
<dbReference type="STRING" id="864069.MicloDRAFT_00037900"/>
<keyword evidence="1" id="KW-0732">Signal</keyword>
<gene>
    <name evidence="2" type="ORF">MicloDRAFT_00037900</name>
</gene>
<evidence type="ECO:0008006" key="4">
    <source>
        <dbReference type="Google" id="ProtNLM"/>
    </source>
</evidence>
<evidence type="ECO:0000313" key="2">
    <source>
        <dbReference type="EMBL" id="EIM27232.1"/>
    </source>
</evidence>
<feature type="chain" id="PRO_5003698515" description="Lipoprotein" evidence="1">
    <location>
        <begin position="31"/>
        <end position="117"/>
    </location>
</feature>
<dbReference type="HOGENOM" id="CLU_2082092_0_0_5"/>